<proteinExistence type="predicted"/>
<comment type="caution">
    <text evidence="1">The sequence shown here is derived from an EMBL/GenBank/DDBJ whole genome shotgun (WGS) entry which is preliminary data.</text>
</comment>
<evidence type="ECO:0000313" key="2">
    <source>
        <dbReference type="Proteomes" id="UP000239480"/>
    </source>
</evidence>
<evidence type="ECO:0000313" key="1">
    <source>
        <dbReference type="EMBL" id="PRY26875.1"/>
    </source>
</evidence>
<protein>
    <submittedName>
        <fullName evidence="1">Uncharacterized protein</fullName>
    </submittedName>
</protein>
<keyword evidence="2" id="KW-1185">Reference proteome</keyword>
<dbReference type="Proteomes" id="UP000239480">
    <property type="component" value="Unassembled WGS sequence"/>
</dbReference>
<organism evidence="1 2">
    <name type="scientific">Aliiruegeria haliotis</name>
    <dbReference type="NCBI Taxonomy" id="1280846"/>
    <lineage>
        <taxon>Bacteria</taxon>
        <taxon>Pseudomonadati</taxon>
        <taxon>Pseudomonadota</taxon>
        <taxon>Alphaproteobacteria</taxon>
        <taxon>Rhodobacterales</taxon>
        <taxon>Roseobacteraceae</taxon>
        <taxon>Aliiruegeria</taxon>
    </lineage>
</organism>
<sequence>MQRKPLPLAAMAIGSLALMGCEYPTDPVFPSGAPVAPTATTTVETVDTATLPDAGQAGRLTAEEIETGEEGEMITLTGPGEEVPPPAPLHDPGQNCLMATAAQSGASESELTKVSTAAGSTGTTVMVKVPGSTLPWQCTTDARGVIVNVAPME</sequence>
<dbReference type="PROSITE" id="PS51257">
    <property type="entry name" value="PROKAR_LIPOPROTEIN"/>
    <property type="match status" value="1"/>
</dbReference>
<gene>
    <name evidence="1" type="ORF">CLV78_101979</name>
</gene>
<dbReference type="AlphaFoldDB" id="A0A2T0S0D7"/>
<name>A0A2T0S0D7_9RHOB</name>
<dbReference type="RefSeq" id="WP_106203586.1">
    <property type="nucleotide sequence ID" value="NZ_PVTD01000001.1"/>
</dbReference>
<accession>A0A2T0S0D7</accession>
<dbReference type="EMBL" id="PVTD01000001">
    <property type="protein sequence ID" value="PRY26875.1"/>
    <property type="molecule type" value="Genomic_DNA"/>
</dbReference>
<reference evidence="1 2" key="1">
    <citation type="submission" date="2018-03" db="EMBL/GenBank/DDBJ databases">
        <title>Genomic Encyclopedia of Archaeal and Bacterial Type Strains, Phase II (KMG-II): from individual species to whole genera.</title>
        <authorList>
            <person name="Goeker M."/>
        </authorList>
    </citation>
    <scope>NUCLEOTIDE SEQUENCE [LARGE SCALE GENOMIC DNA]</scope>
    <source>
        <strain evidence="1 2">DSM 29328</strain>
    </source>
</reference>